<dbReference type="InParanoid" id="A0A5J5EM18"/>
<accession>A0A5J5EM18</accession>
<keyword evidence="3" id="KW-1185">Reference proteome</keyword>
<proteinExistence type="predicted"/>
<protein>
    <submittedName>
        <fullName evidence="2">Uncharacterized protein</fullName>
    </submittedName>
</protein>
<reference evidence="2 3" key="1">
    <citation type="submission" date="2019-09" db="EMBL/GenBank/DDBJ databases">
        <title>Draft genome of the ectomycorrhizal ascomycete Sphaerosporella brunnea.</title>
        <authorList>
            <consortium name="DOE Joint Genome Institute"/>
            <person name="Benucci G.M."/>
            <person name="Marozzi G."/>
            <person name="Antonielli L."/>
            <person name="Sanchez S."/>
            <person name="Marco P."/>
            <person name="Wang X."/>
            <person name="Falini L.B."/>
            <person name="Barry K."/>
            <person name="Haridas S."/>
            <person name="Lipzen A."/>
            <person name="Labutti K."/>
            <person name="Grigoriev I.V."/>
            <person name="Murat C."/>
            <person name="Martin F."/>
            <person name="Albertini E."/>
            <person name="Donnini D."/>
            <person name="Bonito G."/>
        </authorList>
    </citation>
    <scope>NUCLEOTIDE SEQUENCE [LARGE SCALE GENOMIC DNA]</scope>
    <source>
        <strain evidence="2 3">Sb_GMNB300</strain>
    </source>
</reference>
<evidence type="ECO:0000313" key="2">
    <source>
        <dbReference type="EMBL" id="KAA8896069.1"/>
    </source>
</evidence>
<evidence type="ECO:0000256" key="1">
    <source>
        <dbReference type="SAM" id="MobiDB-lite"/>
    </source>
</evidence>
<name>A0A5J5EM18_9PEZI</name>
<feature type="compositionally biased region" description="Acidic residues" evidence="1">
    <location>
        <begin position="30"/>
        <end position="41"/>
    </location>
</feature>
<dbReference type="AlphaFoldDB" id="A0A5J5EM18"/>
<dbReference type="Proteomes" id="UP000326924">
    <property type="component" value="Unassembled WGS sequence"/>
</dbReference>
<organism evidence="2 3">
    <name type="scientific">Sphaerosporella brunnea</name>
    <dbReference type="NCBI Taxonomy" id="1250544"/>
    <lineage>
        <taxon>Eukaryota</taxon>
        <taxon>Fungi</taxon>
        <taxon>Dikarya</taxon>
        <taxon>Ascomycota</taxon>
        <taxon>Pezizomycotina</taxon>
        <taxon>Pezizomycetes</taxon>
        <taxon>Pezizales</taxon>
        <taxon>Pyronemataceae</taxon>
        <taxon>Sphaerosporella</taxon>
    </lineage>
</organism>
<feature type="compositionally biased region" description="Basic and acidic residues" evidence="1">
    <location>
        <begin position="15"/>
        <end position="29"/>
    </location>
</feature>
<feature type="region of interest" description="Disordered" evidence="1">
    <location>
        <begin position="1"/>
        <end position="42"/>
    </location>
</feature>
<sequence>MNALHRLQQSKLSTMKRDYQSTRNSKSESESDSYSDSDSESEILTPEILCEVGLNVAEVDSANEDSTRGYRIQITSETLMTAVGLVLETTDDGIVHLIHQSAKEFITQNNVFARFSFFNVHDDFELSSPISTLPKIASPTLFLTTSTRRQLKS</sequence>
<comment type="caution">
    <text evidence="2">The sequence shown here is derived from an EMBL/GenBank/DDBJ whole genome shotgun (WGS) entry which is preliminary data.</text>
</comment>
<evidence type="ECO:0000313" key="3">
    <source>
        <dbReference type="Proteomes" id="UP000326924"/>
    </source>
</evidence>
<dbReference type="EMBL" id="VXIS01000229">
    <property type="protein sequence ID" value="KAA8896069.1"/>
    <property type="molecule type" value="Genomic_DNA"/>
</dbReference>
<gene>
    <name evidence="2" type="ORF">FN846DRAFT_293807</name>
</gene>